<feature type="transmembrane region" description="Helical" evidence="8">
    <location>
        <begin position="323"/>
        <end position="341"/>
    </location>
</feature>
<name>A0A9N8HTH9_9STRA</name>
<dbReference type="Pfam" id="PF01490">
    <property type="entry name" value="Aa_trans"/>
    <property type="match status" value="1"/>
</dbReference>
<sequence>MSENLEAGLPEANGADGDANTESPNSEVSQLVEEMEKPWPSTFERSISLLASPVITAPQADHFTRSPKPGGTPLSGRRAQRGYLTPEQSSLLAPGQRASNDFQQGVQKVQSLDFKSKYNAVDQPIKPLMDTQKEQNKKAMEAKAYRQKLLQAKQEEGAQLSPGYKKEKSIRKAKKDKISLEEKSTFSQAVFNMANILMGVGLLGLPFSLKSAGWGGGIFCLLILGLITWRTSIIIGRELNGDPRPASYFDDSPFKTPLPPGSSVAARMLPPIKSFPDIARASFGEAGCVFLSVVLYFELFSCLCIFLISIGDHLHTVFPVWSTNQHMVVVAAVTILPTVVLRTPRLLSYLSAIGTFSTIAVVLTVVIAAIFEGDISAEAAARSATARSLQEATTTTSEHKSMHHVWDNSGMPIAMGLVAYCFSGHAIVPSIYTSMQKPQEFERMIDLTFLIVLCACLAVGTSGYYMFGDAVLDQVTLSLEQNSSAVLVMEILTWLIILTSFSKYILTMYPLALGMEEICAPYLSSDLFVRFASSAIKFILTVLALVVAIYVPSFSFVCALVGMICTMSVSVIFPAAAHLKMFGKKLGFLEKLTDWIMVVVGCLVAVVGTIYTVA</sequence>
<evidence type="ECO:0000256" key="3">
    <source>
        <dbReference type="ARBA" id="ARBA00022692"/>
    </source>
</evidence>
<feature type="transmembrane region" description="Helical" evidence="8">
    <location>
        <begin position="288"/>
        <end position="311"/>
    </location>
</feature>
<keyword evidence="3 8" id="KW-0812">Transmembrane</keyword>
<feature type="region of interest" description="Disordered" evidence="7">
    <location>
        <begin position="57"/>
        <end position="93"/>
    </location>
</feature>
<organism evidence="10 11">
    <name type="scientific">Seminavis robusta</name>
    <dbReference type="NCBI Taxonomy" id="568900"/>
    <lineage>
        <taxon>Eukaryota</taxon>
        <taxon>Sar</taxon>
        <taxon>Stramenopiles</taxon>
        <taxon>Ochrophyta</taxon>
        <taxon>Bacillariophyta</taxon>
        <taxon>Bacillariophyceae</taxon>
        <taxon>Bacillariophycidae</taxon>
        <taxon>Naviculales</taxon>
        <taxon>Naviculaceae</taxon>
        <taxon>Seminavis</taxon>
    </lineage>
</organism>
<feature type="region of interest" description="Disordered" evidence="7">
    <location>
        <begin position="1"/>
        <end position="39"/>
    </location>
</feature>
<dbReference type="EMBL" id="CAICTM010001274">
    <property type="protein sequence ID" value="CAB9522193.1"/>
    <property type="molecule type" value="Genomic_DNA"/>
</dbReference>
<feature type="domain" description="Amino acid transporter transmembrane" evidence="9">
    <location>
        <begin position="183"/>
        <end position="612"/>
    </location>
</feature>
<dbReference type="GO" id="GO:0015179">
    <property type="term" value="F:L-amino acid transmembrane transporter activity"/>
    <property type="evidence" value="ECO:0007669"/>
    <property type="project" value="TreeGrafter"/>
</dbReference>
<dbReference type="GO" id="GO:0005774">
    <property type="term" value="C:vacuolar membrane"/>
    <property type="evidence" value="ECO:0007669"/>
    <property type="project" value="TreeGrafter"/>
</dbReference>
<feature type="transmembrane region" description="Helical" evidence="8">
    <location>
        <begin position="444"/>
        <end position="467"/>
    </location>
</feature>
<accession>A0A9N8HTH9</accession>
<comment type="subcellular location">
    <subcellularLocation>
        <location evidence="1">Membrane</location>
        <topology evidence="1">Multi-pass membrane protein</topology>
    </subcellularLocation>
</comment>
<evidence type="ECO:0000256" key="5">
    <source>
        <dbReference type="ARBA" id="ARBA00022989"/>
    </source>
</evidence>
<proteinExistence type="predicted"/>
<keyword evidence="4" id="KW-0029">Amino-acid transport</keyword>
<dbReference type="PANTHER" id="PTHR22950:SF692">
    <property type="entry name" value="TRANSMEMBRANE AMINO ACID TRANSPORTER FAMILY PROTEIN"/>
    <property type="match status" value="1"/>
</dbReference>
<keyword evidence="11" id="KW-1185">Reference proteome</keyword>
<evidence type="ECO:0000256" key="4">
    <source>
        <dbReference type="ARBA" id="ARBA00022970"/>
    </source>
</evidence>
<keyword evidence="2" id="KW-0813">Transport</keyword>
<feature type="transmembrane region" description="Helical" evidence="8">
    <location>
        <begin position="348"/>
        <end position="371"/>
    </location>
</feature>
<evidence type="ECO:0000256" key="1">
    <source>
        <dbReference type="ARBA" id="ARBA00004141"/>
    </source>
</evidence>
<dbReference type="PANTHER" id="PTHR22950">
    <property type="entry name" value="AMINO ACID TRANSPORTER"/>
    <property type="match status" value="1"/>
</dbReference>
<feature type="transmembrane region" description="Helical" evidence="8">
    <location>
        <begin position="554"/>
        <end position="575"/>
    </location>
</feature>
<dbReference type="InterPro" id="IPR013057">
    <property type="entry name" value="AA_transpt_TM"/>
</dbReference>
<comment type="caution">
    <text evidence="10">The sequence shown here is derived from an EMBL/GenBank/DDBJ whole genome shotgun (WGS) entry which is preliminary data.</text>
</comment>
<feature type="transmembrane region" description="Helical" evidence="8">
    <location>
        <begin position="527"/>
        <end position="548"/>
    </location>
</feature>
<dbReference type="AlphaFoldDB" id="A0A9N8HTH9"/>
<keyword evidence="5 8" id="KW-1133">Transmembrane helix</keyword>
<evidence type="ECO:0000259" key="9">
    <source>
        <dbReference type="Pfam" id="PF01490"/>
    </source>
</evidence>
<feature type="transmembrane region" description="Helical" evidence="8">
    <location>
        <begin position="411"/>
        <end position="432"/>
    </location>
</feature>
<gene>
    <name evidence="10" type="ORF">SEMRO_1276_G258600.1</name>
</gene>
<protein>
    <submittedName>
        <fullName evidence="10">Acid transporter AVT1E</fullName>
    </submittedName>
</protein>
<dbReference type="Proteomes" id="UP001153069">
    <property type="component" value="Unassembled WGS sequence"/>
</dbReference>
<evidence type="ECO:0000313" key="10">
    <source>
        <dbReference type="EMBL" id="CAB9522193.1"/>
    </source>
</evidence>
<dbReference type="OrthoDB" id="655540at2759"/>
<keyword evidence="6 8" id="KW-0472">Membrane</keyword>
<reference evidence="10" key="1">
    <citation type="submission" date="2020-06" db="EMBL/GenBank/DDBJ databases">
        <authorList>
            <consortium name="Plant Systems Biology data submission"/>
        </authorList>
    </citation>
    <scope>NUCLEOTIDE SEQUENCE</scope>
    <source>
        <strain evidence="10">D6</strain>
    </source>
</reference>
<feature type="transmembrane region" description="Helical" evidence="8">
    <location>
        <begin position="211"/>
        <end position="229"/>
    </location>
</feature>
<evidence type="ECO:0000256" key="2">
    <source>
        <dbReference type="ARBA" id="ARBA00022448"/>
    </source>
</evidence>
<evidence type="ECO:0000313" key="11">
    <source>
        <dbReference type="Proteomes" id="UP001153069"/>
    </source>
</evidence>
<evidence type="ECO:0000256" key="7">
    <source>
        <dbReference type="SAM" id="MobiDB-lite"/>
    </source>
</evidence>
<feature type="transmembrane region" description="Helical" evidence="8">
    <location>
        <begin position="487"/>
        <end position="506"/>
    </location>
</feature>
<evidence type="ECO:0000256" key="6">
    <source>
        <dbReference type="ARBA" id="ARBA00023136"/>
    </source>
</evidence>
<evidence type="ECO:0000256" key="8">
    <source>
        <dbReference type="SAM" id="Phobius"/>
    </source>
</evidence>
<feature type="transmembrane region" description="Helical" evidence="8">
    <location>
        <begin position="595"/>
        <end position="613"/>
    </location>
</feature>
<feature type="compositionally biased region" description="Polar residues" evidence="7">
    <location>
        <begin position="20"/>
        <end position="29"/>
    </location>
</feature>